<keyword evidence="3 8" id="KW-0813">Transport</keyword>
<dbReference type="InterPro" id="IPR050360">
    <property type="entry name" value="MFS_Sugar_Transporters"/>
</dbReference>
<keyword evidence="12" id="KW-1185">Reference proteome</keyword>
<dbReference type="PROSITE" id="PS00217">
    <property type="entry name" value="SUGAR_TRANSPORT_2"/>
    <property type="match status" value="1"/>
</dbReference>
<evidence type="ECO:0000256" key="5">
    <source>
        <dbReference type="ARBA" id="ARBA00022989"/>
    </source>
</evidence>
<protein>
    <submittedName>
        <fullName evidence="11">General substrate transporter</fullName>
    </submittedName>
</protein>
<comment type="similarity">
    <text evidence="2 8">Belongs to the major facilitator superfamily. Sugar transporter (TC 2.A.1.1) family.</text>
</comment>
<organism evidence="11 12">
    <name type="scientific">Rhypophila decipiens</name>
    <dbReference type="NCBI Taxonomy" id="261697"/>
    <lineage>
        <taxon>Eukaryota</taxon>
        <taxon>Fungi</taxon>
        <taxon>Dikarya</taxon>
        <taxon>Ascomycota</taxon>
        <taxon>Pezizomycotina</taxon>
        <taxon>Sordariomycetes</taxon>
        <taxon>Sordariomycetidae</taxon>
        <taxon>Sordariales</taxon>
        <taxon>Naviculisporaceae</taxon>
        <taxon>Rhypophila</taxon>
    </lineage>
</organism>
<dbReference type="InterPro" id="IPR020846">
    <property type="entry name" value="MFS_dom"/>
</dbReference>
<dbReference type="Proteomes" id="UP001301769">
    <property type="component" value="Unassembled WGS sequence"/>
</dbReference>
<evidence type="ECO:0000259" key="10">
    <source>
        <dbReference type="PROSITE" id="PS50850"/>
    </source>
</evidence>
<feature type="transmembrane region" description="Helical" evidence="9">
    <location>
        <begin position="377"/>
        <end position="394"/>
    </location>
</feature>
<evidence type="ECO:0000256" key="3">
    <source>
        <dbReference type="ARBA" id="ARBA00022448"/>
    </source>
</evidence>
<dbReference type="PANTHER" id="PTHR48022">
    <property type="entry name" value="PLASTIDIC GLUCOSE TRANSPORTER 4"/>
    <property type="match status" value="1"/>
</dbReference>
<dbReference type="NCBIfam" id="TIGR00879">
    <property type="entry name" value="SP"/>
    <property type="match status" value="1"/>
</dbReference>
<feature type="transmembrane region" description="Helical" evidence="9">
    <location>
        <begin position="217"/>
        <end position="238"/>
    </location>
</feature>
<evidence type="ECO:0000256" key="6">
    <source>
        <dbReference type="ARBA" id="ARBA00023136"/>
    </source>
</evidence>
<dbReference type="InterPro" id="IPR003663">
    <property type="entry name" value="Sugar/inositol_transpt"/>
</dbReference>
<evidence type="ECO:0000313" key="12">
    <source>
        <dbReference type="Proteomes" id="UP001301769"/>
    </source>
</evidence>
<evidence type="ECO:0000256" key="9">
    <source>
        <dbReference type="SAM" id="Phobius"/>
    </source>
</evidence>
<dbReference type="Gene3D" id="1.20.1250.20">
    <property type="entry name" value="MFS general substrate transporter like domains"/>
    <property type="match status" value="1"/>
</dbReference>
<evidence type="ECO:0000256" key="2">
    <source>
        <dbReference type="ARBA" id="ARBA00010992"/>
    </source>
</evidence>
<sequence length="553" mass="61681">MVAQVPANFESDSGPDYDVSLAEQCEQRELEMSFKEALSNDKRLIWSSVGFSGTIIMEGYGLAMITYLFASTEFQKKFGESYINEKGETAYLLPYVWQTLFPIMAQVGSIVGILIASPMHRFLGYKKAVLLMLACLAGLTALPFASTSGEILMAGFFLEGIPWGTFQVLSPGYSSEVASLQLRPILTTWNNLCWVIGQLLAAAFIKGFDEISGAWSYRLPFALQWVFIIILLIAVSFAPESPYWHLENGRVPEARAAAKKLVRKGSPERTEEKLALMRHTIHQESRADRESIEGSAWKRYTALLQGSERRRTEIACVTWLIQAMCGSCLIGWAPQFMEQAGLTSSDAYSINIAIPFAGLLGTIASWWLMLKWGRRKIYFWGCLFMGIVLVAEGFSSFVQPDNTRGFVAGGILILFTAIYDLTIGPVCYCIVSEIPSIRYRTPTLSAARGTYLLFNLINYFINPLMFSKTQWNWGPKSGYLYAAICLLGAAYTWLRIPETDGVSARELDILFQHKIKARDFSAPLALQLDGQEQGNIRQVGSHSSIVVDEPKKA</sequence>
<dbReference type="FunFam" id="1.20.1250.20:FF:000078">
    <property type="entry name" value="MFS maltose transporter, putative"/>
    <property type="match status" value="1"/>
</dbReference>
<feature type="transmembrane region" description="Helical" evidence="9">
    <location>
        <begin position="352"/>
        <end position="370"/>
    </location>
</feature>
<dbReference type="PROSITE" id="PS50850">
    <property type="entry name" value="MFS"/>
    <property type="match status" value="1"/>
</dbReference>
<gene>
    <name evidence="11" type="ORF">QBC37DRAFT_370093</name>
</gene>
<dbReference type="InterPro" id="IPR005829">
    <property type="entry name" value="Sugar_transporter_CS"/>
</dbReference>
<evidence type="ECO:0000256" key="4">
    <source>
        <dbReference type="ARBA" id="ARBA00022692"/>
    </source>
</evidence>
<name>A0AAN7B999_9PEZI</name>
<dbReference type="GO" id="GO:0000023">
    <property type="term" value="P:maltose metabolic process"/>
    <property type="evidence" value="ECO:0007669"/>
    <property type="project" value="UniProtKB-KW"/>
</dbReference>
<feature type="transmembrane region" description="Helical" evidence="9">
    <location>
        <begin position="443"/>
        <end position="466"/>
    </location>
</feature>
<comment type="subcellular location">
    <subcellularLocation>
        <location evidence="1">Membrane</location>
        <topology evidence="1">Multi-pass membrane protein</topology>
    </subcellularLocation>
</comment>
<accession>A0AAN7B999</accession>
<feature type="transmembrane region" description="Helical" evidence="9">
    <location>
        <begin position="128"/>
        <end position="145"/>
    </location>
</feature>
<dbReference type="InterPro" id="IPR036259">
    <property type="entry name" value="MFS_trans_sf"/>
</dbReference>
<keyword evidence="4 9" id="KW-0812">Transmembrane</keyword>
<evidence type="ECO:0000313" key="11">
    <source>
        <dbReference type="EMBL" id="KAK4217386.1"/>
    </source>
</evidence>
<evidence type="ECO:0000256" key="7">
    <source>
        <dbReference type="ARBA" id="ARBA00026248"/>
    </source>
</evidence>
<keyword evidence="6 9" id="KW-0472">Membrane</keyword>
<feature type="transmembrane region" description="Helical" evidence="9">
    <location>
        <begin position="478"/>
        <end position="496"/>
    </location>
</feature>
<comment type="caution">
    <text evidence="11">The sequence shown here is derived from an EMBL/GenBank/DDBJ whole genome shotgun (WGS) entry which is preliminary data.</text>
</comment>
<dbReference type="AlphaFoldDB" id="A0AAN7B999"/>
<dbReference type="EMBL" id="MU858060">
    <property type="protein sequence ID" value="KAK4217386.1"/>
    <property type="molecule type" value="Genomic_DNA"/>
</dbReference>
<feature type="transmembrane region" description="Helical" evidence="9">
    <location>
        <begin position="44"/>
        <end position="70"/>
    </location>
</feature>
<dbReference type="GO" id="GO:0016020">
    <property type="term" value="C:membrane"/>
    <property type="evidence" value="ECO:0007669"/>
    <property type="project" value="UniProtKB-SubCell"/>
</dbReference>
<feature type="transmembrane region" description="Helical" evidence="9">
    <location>
        <begin position="314"/>
        <end position="332"/>
    </location>
</feature>
<evidence type="ECO:0000256" key="8">
    <source>
        <dbReference type="RuleBase" id="RU003346"/>
    </source>
</evidence>
<evidence type="ECO:0000256" key="1">
    <source>
        <dbReference type="ARBA" id="ARBA00004141"/>
    </source>
</evidence>
<feature type="transmembrane region" description="Helical" evidence="9">
    <location>
        <begin position="406"/>
        <end position="431"/>
    </location>
</feature>
<feature type="domain" description="Major facilitator superfamily (MFS) profile" evidence="10">
    <location>
        <begin position="47"/>
        <end position="500"/>
    </location>
</feature>
<reference evidence="11" key="1">
    <citation type="journal article" date="2023" name="Mol. Phylogenet. Evol.">
        <title>Genome-scale phylogeny and comparative genomics of the fungal order Sordariales.</title>
        <authorList>
            <person name="Hensen N."/>
            <person name="Bonometti L."/>
            <person name="Westerberg I."/>
            <person name="Brannstrom I.O."/>
            <person name="Guillou S."/>
            <person name="Cros-Aarteil S."/>
            <person name="Calhoun S."/>
            <person name="Haridas S."/>
            <person name="Kuo A."/>
            <person name="Mondo S."/>
            <person name="Pangilinan J."/>
            <person name="Riley R."/>
            <person name="LaButti K."/>
            <person name="Andreopoulos B."/>
            <person name="Lipzen A."/>
            <person name="Chen C."/>
            <person name="Yan M."/>
            <person name="Daum C."/>
            <person name="Ng V."/>
            <person name="Clum A."/>
            <person name="Steindorff A."/>
            <person name="Ohm R.A."/>
            <person name="Martin F."/>
            <person name="Silar P."/>
            <person name="Natvig D.O."/>
            <person name="Lalanne C."/>
            <person name="Gautier V."/>
            <person name="Ament-Velasquez S.L."/>
            <person name="Kruys A."/>
            <person name="Hutchinson M.I."/>
            <person name="Powell A.J."/>
            <person name="Barry K."/>
            <person name="Miller A.N."/>
            <person name="Grigoriev I.V."/>
            <person name="Debuchy R."/>
            <person name="Gladieux P."/>
            <person name="Hiltunen Thoren M."/>
            <person name="Johannesson H."/>
        </authorList>
    </citation>
    <scope>NUCLEOTIDE SEQUENCE</scope>
    <source>
        <strain evidence="11">PSN293</strain>
    </source>
</reference>
<feature type="transmembrane region" description="Helical" evidence="9">
    <location>
        <begin position="95"/>
        <end position="116"/>
    </location>
</feature>
<proteinExistence type="inferred from homology"/>
<keyword evidence="7" id="KW-0462">Maltose metabolism</keyword>
<dbReference type="Pfam" id="PF00083">
    <property type="entry name" value="Sugar_tr"/>
    <property type="match status" value="1"/>
</dbReference>
<dbReference type="InterPro" id="IPR005828">
    <property type="entry name" value="MFS_sugar_transport-like"/>
</dbReference>
<dbReference type="PANTHER" id="PTHR48022:SF5">
    <property type="entry name" value="ALPHA-GLUCOSIDES PERMEASE MPH2-RELATED"/>
    <property type="match status" value="1"/>
</dbReference>
<keyword evidence="5 9" id="KW-1133">Transmembrane helix</keyword>
<dbReference type="GO" id="GO:0005351">
    <property type="term" value="F:carbohydrate:proton symporter activity"/>
    <property type="evidence" value="ECO:0007669"/>
    <property type="project" value="TreeGrafter"/>
</dbReference>
<dbReference type="SUPFAM" id="SSF103473">
    <property type="entry name" value="MFS general substrate transporter"/>
    <property type="match status" value="1"/>
</dbReference>
<reference evidence="11" key="2">
    <citation type="submission" date="2023-05" db="EMBL/GenBank/DDBJ databases">
        <authorList>
            <consortium name="Lawrence Berkeley National Laboratory"/>
            <person name="Steindorff A."/>
            <person name="Hensen N."/>
            <person name="Bonometti L."/>
            <person name="Westerberg I."/>
            <person name="Brannstrom I.O."/>
            <person name="Guillou S."/>
            <person name="Cros-Aarteil S."/>
            <person name="Calhoun S."/>
            <person name="Haridas S."/>
            <person name="Kuo A."/>
            <person name="Mondo S."/>
            <person name="Pangilinan J."/>
            <person name="Riley R."/>
            <person name="Labutti K."/>
            <person name="Andreopoulos B."/>
            <person name="Lipzen A."/>
            <person name="Chen C."/>
            <person name="Yanf M."/>
            <person name="Daum C."/>
            <person name="Ng V."/>
            <person name="Clum A."/>
            <person name="Ohm R."/>
            <person name="Martin F."/>
            <person name="Silar P."/>
            <person name="Natvig D."/>
            <person name="Lalanne C."/>
            <person name="Gautier V."/>
            <person name="Ament-Velasquez S.L."/>
            <person name="Kruys A."/>
            <person name="Hutchinson M.I."/>
            <person name="Powell A.J."/>
            <person name="Barry K."/>
            <person name="Miller A.N."/>
            <person name="Grigoriev I.V."/>
            <person name="Debuchy R."/>
            <person name="Gladieux P."/>
            <person name="Thoren M.H."/>
            <person name="Johannesson H."/>
        </authorList>
    </citation>
    <scope>NUCLEOTIDE SEQUENCE</scope>
    <source>
        <strain evidence="11">PSN293</strain>
    </source>
</reference>